<evidence type="ECO:0000256" key="3">
    <source>
        <dbReference type="ARBA" id="ARBA00022989"/>
    </source>
</evidence>
<reference evidence="7 8" key="1">
    <citation type="journal article" date="2017" name="Nat. Commun.">
        <title>Genome assembly with in vitro proximity ligation data and whole-genome triplication in lettuce.</title>
        <authorList>
            <person name="Reyes-Chin-Wo S."/>
            <person name="Wang Z."/>
            <person name="Yang X."/>
            <person name="Kozik A."/>
            <person name="Arikit S."/>
            <person name="Song C."/>
            <person name="Xia L."/>
            <person name="Froenicke L."/>
            <person name="Lavelle D.O."/>
            <person name="Truco M.J."/>
            <person name="Xia R."/>
            <person name="Zhu S."/>
            <person name="Xu C."/>
            <person name="Xu H."/>
            <person name="Xu X."/>
            <person name="Cox K."/>
            <person name="Korf I."/>
            <person name="Meyers B.C."/>
            <person name="Michelmore R.W."/>
        </authorList>
    </citation>
    <scope>NUCLEOTIDE SEQUENCE [LARGE SCALE GENOMIC DNA]</scope>
    <source>
        <strain evidence="8">cv. Salinas</strain>
        <tissue evidence="7">Seedlings</tissue>
    </source>
</reference>
<feature type="domain" description="SUN" evidence="6">
    <location>
        <begin position="117"/>
        <end position="281"/>
    </location>
</feature>
<comment type="subcellular location">
    <subcellularLocation>
        <location evidence="1">Endomembrane system</location>
    </subcellularLocation>
</comment>
<dbReference type="GO" id="GO:0012505">
    <property type="term" value="C:endomembrane system"/>
    <property type="evidence" value="ECO:0007669"/>
    <property type="project" value="UniProtKB-SubCell"/>
</dbReference>
<proteinExistence type="predicted"/>
<dbReference type="GO" id="GO:0016020">
    <property type="term" value="C:membrane"/>
    <property type="evidence" value="ECO:0000318"/>
    <property type="project" value="GO_Central"/>
</dbReference>
<dbReference type="SUPFAM" id="SSF49785">
    <property type="entry name" value="Galactose-binding domain-like"/>
    <property type="match status" value="1"/>
</dbReference>
<evidence type="ECO:0000313" key="7">
    <source>
        <dbReference type="EMBL" id="KAJ0202967.1"/>
    </source>
</evidence>
<dbReference type="Proteomes" id="UP000235145">
    <property type="component" value="Unassembled WGS sequence"/>
</dbReference>
<evidence type="ECO:0000256" key="5">
    <source>
        <dbReference type="SAM" id="Phobius"/>
    </source>
</evidence>
<feature type="transmembrane region" description="Helical" evidence="5">
    <location>
        <begin position="21"/>
        <end position="43"/>
    </location>
</feature>
<keyword evidence="8" id="KW-1185">Reference proteome</keyword>
<protein>
    <recommendedName>
        <fullName evidence="6">SUN domain-containing protein</fullName>
    </recommendedName>
</protein>
<evidence type="ECO:0000256" key="4">
    <source>
        <dbReference type="ARBA" id="ARBA00023136"/>
    </source>
</evidence>
<dbReference type="GO" id="GO:0005737">
    <property type="term" value="C:cytoplasm"/>
    <property type="evidence" value="ECO:0000318"/>
    <property type="project" value="GO_Central"/>
</dbReference>
<dbReference type="PROSITE" id="PS51469">
    <property type="entry name" value="SUN"/>
    <property type="match status" value="1"/>
</dbReference>
<gene>
    <name evidence="7" type="ORF">LSAT_V11C500253970</name>
</gene>
<dbReference type="InterPro" id="IPR008979">
    <property type="entry name" value="Galactose-bd-like_sf"/>
</dbReference>
<dbReference type="InterPro" id="IPR045120">
    <property type="entry name" value="Suco/Slp1-like"/>
</dbReference>
<dbReference type="OrthoDB" id="266334at2759"/>
<comment type="caution">
    <text evidence="7">The sequence shown here is derived from an EMBL/GenBank/DDBJ whole genome shotgun (WGS) entry which is preliminary data.</text>
</comment>
<dbReference type="AlphaFoldDB" id="A0A9R1XC45"/>
<evidence type="ECO:0000256" key="1">
    <source>
        <dbReference type="ARBA" id="ARBA00004308"/>
    </source>
</evidence>
<dbReference type="InterPro" id="IPR012919">
    <property type="entry name" value="SUN_dom"/>
</dbReference>
<feature type="transmembrane region" description="Helical" evidence="5">
    <location>
        <begin position="445"/>
        <end position="465"/>
    </location>
</feature>
<keyword evidence="4 5" id="KW-0472">Membrane</keyword>
<evidence type="ECO:0000313" key="8">
    <source>
        <dbReference type="Proteomes" id="UP000235145"/>
    </source>
</evidence>
<dbReference type="Gene3D" id="2.60.120.260">
    <property type="entry name" value="Galactose-binding domain-like"/>
    <property type="match status" value="1"/>
</dbReference>
<sequence>MQRSRKALLTRRALWKTNRTNFFYKASLPPVVFMWGLLFLLYIRIGHDDGYRDGLIDLPKDSYTYQTETKSGTIQNHAFINKTQQIHFSFSTEELKEIKTERFLVQDLDEFKNKAFGGAKIHPSNPNPENIIHRLEPSGAKYNYASSSKGAKVLAHNKEAKGAPNILNTDQNQYLRNPCSSEDKFVILELSEETLIDTIEIANFEHHSSNLKGFEVFGSSVYPTESWVKLGIYTAVNVKNSQRFVLRDSKWVRYVKLNLQSHYGTGFYCTLSALRVYGVDAVEMMLEDLVFARNNEVLSNEHESDGKPEAEDELWLEERANVPDPHVGRLPGDSVLRLLMQKVRLLDINLEVLERFLDELNSRYGYFFKEIDAEIGERDVVVEKVRKDLRDLHESKDVVKEHVEELESWKSLVSIQLDIMTMDNAFLRSEVAKLRVNQERMEDTGVVIFLVSLTFGLFAIANLFLNKLLFIYYRDDKSQKTIVEFG</sequence>
<evidence type="ECO:0000259" key="6">
    <source>
        <dbReference type="PROSITE" id="PS51469"/>
    </source>
</evidence>
<keyword evidence="2 5" id="KW-0812">Transmembrane</keyword>
<dbReference type="Pfam" id="PF07738">
    <property type="entry name" value="Sad1_UNC"/>
    <property type="match status" value="1"/>
</dbReference>
<keyword evidence="3 5" id="KW-1133">Transmembrane helix</keyword>
<dbReference type="EMBL" id="NBSK02000005">
    <property type="protein sequence ID" value="KAJ0202967.1"/>
    <property type="molecule type" value="Genomic_DNA"/>
</dbReference>
<evidence type="ECO:0000256" key="2">
    <source>
        <dbReference type="ARBA" id="ARBA00022692"/>
    </source>
</evidence>
<accession>A0A9R1XC45</accession>
<dbReference type="PANTHER" id="PTHR12953:SF0">
    <property type="entry name" value="SUN DOMAIN-CONTAINING OSSIFICATION FACTOR"/>
    <property type="match status" value="1"/>
</dbReference>
<name>A0A9R1XC45_LACSA</name>
<dbReference type="PANTHER" id="PTHR12953">
    <property type="entry name" value="MEMBRANE PROTEIN CH1 RELATED"/>
    <property type="match status" value="1"/>
</dbReference>
<organism evidence="7 8">
    <name type="scientific">Lactuca sativa</name>
    <name type="common">Garden lettuce</name>
    <dbReference type="NCBI Taxonomy" id="4236"/>
    <lineage>
        <taxon>Eukaryota</taxon>
        <taxon>Viridiplantae</taxon>
        <taxon>Streptophyta</taxon>
        <taxon>Embryophyta</taxon>
        <taxon>Tracheophyta</taxon>
        <taxon>Spermatophyta</taxon>
        <taxon>Magnoliopsida</taxon>
        <taxon>eudicotyledons</taxon>
        <taxon>Gunneridae</taxon>
        <taxon>Pentapetalae</taxon>
        <taxon>asterids</taxon>
        <taxon>campanulids</taxon>
        <taxon>Asterales</taxon>
        <taxon>Asteraceae</taxon>
        <taxon>Cichorioideae</taxon>
        <taxon>Cichorieae</taxon>
        <taxon>Lactucinae</taxon>
        <taxon>Lactuca</taxon>
    </lineage>
</organism>